<feature type="transmembrane region" description="Helical" evidence="1">
    <location>
        <begin position="15"/>
        <end position="34"/>
    </location>
</feature>
<evidence type="ECO:0000256" key="1">
    <source>
        <dbReference type="SAM" id="Phobius"/>
    </source>
</evidence>
<dbReference type="EMBL" id="CP000934">
    <property type="protein sequence ID" value="ACE83145.1"/>
    <property type="molecule type" value="Genomic_DNA"/>
</dbReference>
<dbReference type="Proteomes" id="UP000001036">
    <property type="component" value="Chromosome"/>
</dbReference>
<keyword evidence="1" id="KW-1133">Transmembrane helix</keyword>
<protein>
    <submittedName>
        <fullName evidence="2">Putative membrane protein</fullName>
    </submittedName>
</protein>
<dbReference type="STRING" id="498211.CJA_2488"/>
<proteinExistence type="predicted"/>
<dbReference type="eggNOG" id="ENOG5033122">
    <property type="taxonomic scope" value="Bacteria"/>
</dbReference>
<keyword evidence="1" id="KW-0812">Transmembrane</keyword>
<dbReference type="HOGENOM" id="CLU_127055_0_0_6"/>
<gene>
    <name evidence="2" type="ordered locus">CJA_2488</name>
</gene>
<dbReference type="KEGG" id="cja:CJA_2488"/>
<feature type="transmembrane region" description="Helical" evidence="1">
    <location>
        <begin position="78"/>
        <end position="98"/>
    </location>
</feature>
<name>B3PKX5_CELJU</name>
<dbReference type="RefSeq" id="WP_012488085.1">
    <property type="nucleotide sequence ID" value="NC_010995.1"/>
</dbReference>
<feature type="transmembrane region" description="Helical" evidence="1">
    <location>
        <begin position="41"/>
        <end position="58"/>
    </location>
</feature>
<keyword evidence="3" id="KW-1185">Reference proteome</keyword>
<dbReference type="InterPro" id="IPR045781">
    <property type="entry name" value="SxtJ"/>
</dbReference>
<keyword evidence="1" id="KW-0472">Membrane</keyword>
<dbReference type="Pfam" id="PF19588">
    <property type="entry name" value="SxtJ"/>
    <property type="match status" value="1"/>
</dbReference>
<evidence type="ECO:0000313" key="2">
    <source>
        <dbReference type="EMBL" id="ACE83145.1"/>
    </source>
</evidence>
<dbReference type="AlphaFoldDB" id="B3PKX5"/>
<reference evidence="2 3" key="1">
    <citation type="journal article" date="2008" name="J. Bacteriol.">
        <title>Insights into plant cell wall degradation from the genome sequence of the soil bacterium Cellvibrio japonicus.</title>
        <authorList>
            <person name="Deboy R.T."/>
            <person name="Mongodin E.F."/>
            <person name="Fouts D.E."/>
            <person name="Tailford L.E."/>
            <person name="Khouri H."/>
            <person name="Emerson J.B."/>
            <person name="Mohamoud Y."/>
            <person name="Watkins K."/>
            <person name="Henrissat B."/>
            <person name="Gilbert H.J."/>
            <person name="Nelson K.E."/>
        </authorList>
    </citation>
    <scope>NUCLEOTIDE SEQUENCE [LARGE SCALE GENOMIC DNA]</scope>
    <source>
        <strain evidence="2 3">Ueda107</strain>
    </source>
</reference>
<evidence type="ECO:0000313" key="3">
    <source>
        <dbReference type="Proteomes" id="UP000001036"/>
    </source>
</evidence>
<accession>B3PKX5</accession>
<sequence length="135" mass="15567">MHTSTPPTTKALREFAYTLAIAFPVVFCLLLPWLFNYAIPYWPLAISGILLLQAWLHPPSLAPVQKLWMALTGILGWINTRIILGLVFFLLITPIGWIQRRRHKLHYHPNVIPEADSYKIRRSQPLSPTDLENPF</sequence>
<dbReference type="OrthoDB" id="9790341at2"/>
<organism evidence="2 3">
    <name type="scientific">Cellvibrio japonicus (strain Ueda107)</name>
    <name type="common">Pseudomonas fluorescens subsp. cellulosa</name>
    <dbReference type="NCBI Taxonomy" id="498211"/>
    <lineage>
        <taxon>Bacteria</taxon>
        <taxon>Pseudomonadati</taxon>
        <taxon>Pseudomonadota</taxon>
        <taxon>Gammaproteobacteria</taxon>
        <taxon>Cellvibrionales</taxon>
        <taxon>Cellvibrionaceae</taxon>
        <taxon>Cellvibrio</taxon>
    </lineage>
</organism>